<proteinExistence type="predicted"/>
<reference evidence="1 3" key="1">
    <citation type="journal article" date="2011" name="Nature">
        <title>The Medicago genome provides insight into the evolution of rhizobial symbioses.</title>
        <authorList>
            <person name="Young N.D."/>
            <person name="Debelle F."/>
            <person name="Oldroyd G.E."/>
            <person name="Geurts R."/>
            <person name="Cannon S.B."/>
            <person name="Udvardi M.K."/>
            <person name="Benedito V.A."/>
            <person name="Mayer K.F."/>
            <person name="Gouzy J."/>
            <person name="Schoof H."/>
            <person name="Van de Peer Y."/>
            <person name="Proost S."/>
            <person name="Cook D.R."/>
            <person name="Meyers B.C."/>
            <person name="Spannagl M."/>
            <person name="Cheung F."/>
            <person name="De Mita S."/>
            <person name="Krishnakumar V."/>
            <person name="Gundlach H."/>
            <person name="Zhou S."/>
            <person name="Mudge J."/>
            <person name="Bharti A.K."/>
            <person name="Murray J.D."/>
            <person name="Naoumkina M.A."/>
            <person name="Rosen B."/>
            <person name="Silverstein K.A."/>
            <person name="Tang H."/>
            <person name="Rombauts S."/>
            <person name="Zhao P.X."/>
            <person name="Zhou P."/>
            <person name="Barbe V."/>
            <person name="Bardou P."/>
            <person name="Bechner M."/>
            <person name="Bellec A."/>
            <person name="Berger A."/>
            <person name="Berges H."/>
            <person name="Bidwell S."/>
            <person name="Bisseling T."/>
            <person name="Choisne N."/>
            <person name="Couloux A."/>
            <person name="Denny R."/>
            <person name="Deshpande S."/>
            <person name="Dai X."/>
            <person name="Doyle J.J."/>
            <person name="Dudez A.M."/>
            <person name="Farmer A.D."/>
            <person name="Fouteau S."/>
            <person name="Franken C."/>
            <person name="Gibelin C."/>
            <person name="Gish J."/>
            <person name="Goldstein S."/>
            <person name="Gonzalez A.J."/>
            <person name="Green P.J."/>
            <person name="Hallab A."/>
            <person name="Hartog M."/>
            <person name="Hua A."/>
            <person name="Humphray S.J."/>
            <person name="Jeong D.H."/>
            <person name="Jing Y."/>
            <person name="Jocker A."/>
            <person name="Kenton S.M."/>
            <person name="Kim D.J."/>
            <person name="Klee K."/>
            <person name="Lai H."/>
            <person name="Lang C."/>
            <person name="Lin S."/>
            <person name="Macmil S.L."/>
            <person name="Magdelenat G."/>
            <person name="Matthews L."/>
            <person name="McCorrison J."/>
            <person name="Monaghan E.L."/>
            <person name="Mun J.H."/>
            <person name="Najar F.Z."/>
            <person name="Nicholson C."/>
            <person name="Noirot C."/>
            <person name="O'Bleness M."/>
            <person name="Paule C.R."/>
            <person name="Poulain J."/>
            <person name="Prion F."/>
            <person name="Qin B."/>
            <person name="Qu C."/>
            <person name="Retzel E.F."/>
            <person name="Riddle C."/>
            <person name="Sallet E."/>
            <person name="Samain S."/>
            <person name="Samson N."/>
            <person name="Sanders I."/>
            <person name="Saurat O."/>
            <person name="Scarpelli C."/>
            <person name="Schiex T."/>
            <person name="Segurens B."/>
            <person name="Severin A.J."/>
            <person name="Sherrier D.J."/>
            <person name="Shi R."/>
            <person name="Sims S."/>
            <person name="Singer S.R."/>
            <person name="Sinharoy S."/>
            <person name="Sterck L."/>
            <person name="Viollet A."/>
            <person name="Wang B.B."/>
            <person name="Wang K."/>
            <person name="Wang M."/>
            <person name="Wang X."/>
            <person name="Warfsmann J."/>
            <person name="Weissenbach J."/>
            <person name="White D.D."/>
            <person name="White J.D."/>
            <person name="Wiley G.B."/>
            <person name="Wincker P."/>
            <person name="Xing Y."/>
            <person name="Yang L."/>
            <person name="Yao Z."/>
            <person name="Ying F."/>
            <person name="Zhai J."/>
            <person name="Zhou L."/>
            <person name="Zuber A."/>
            <person name="Denarie J."/>
            <person name="Dixon R.A."/>
            <person name="May G.D."/>
            <person name="Schwartz D.C."/>
            <person name="Rogers J."/>
            <person name="Quetier F."/>
            <person name="Town C.D."/>
            <person name="Roe B.A."/>
        </authorList>
    </citation>
    <scope>NUCLEOTIDE SEQUENCE [LARGE SCALE GENOMIC DNA]</scope>
    <source>
        <strain evidence="1">A17</strain>
        <strain evidence="2 3">cv. Jemalong A17</strain>
    </source>
</reference>
<evidence type="ECO:0000313" key="3">
    <source>
        <dbReference type="Proteomes" id="UP000002051"/>
    </source>
</evidence>
<evidence type="ECO:0000313" key="2">
    <source>
        <dbReference type="EnsemblPlants" id="KEH36966"/>
    </source>
</evidence>
<dbReference type="EMBL" id="CM001218">
    <property type="protein sequence ID" value="KEH36966.1"/>
    <property type="molecule type" value="Genomic_DNA"/>
</dbReference>
<evidence type="ECO:0000313" key="1">
    <source>
        <dbReference type="EMBL" id="KEH36966.1"/>
    </source>
</evidence>
<protein>
    <submittedName>
        <fullName evidence="1 2">Uncharacterized protein</fullName>
    </submittedName>
</protein>
<dbReference type="AlphaFoldDB" id="A0A072V5Q1"/>
<sequence length="93" mass="10702">MDWFEGEEEVSVGERFYSEYWGFGLLKVALIKFLFGDRWYENMKDLLGRVFWWMIAGQAFHSEGCCGGKAFGGSFAVYGAKMMGLQRNVQEGF</sequence>
<dbReference type="HOGENOM" id="CLU_2402941_0_0_1"/>
<dbReference type="Proteomes" id="UP000002051">
    <property type="component" value="Chromosome 2"/>
</dbReference>
<organism evidence="1 3">
    <name type="scientific">Medicago truncatula</name>
    <name type="common">Barrel medic</name>
    <name type="synonym">Medicago tribuloides</name>
    <dbReference type="NCBI Taxonomy" id="3880"/>
    <lineage>
        <taxon>Eukaryota</taxon>
        <taxon>Viridiplantae</taxon>
        <taxon>Streptophyta</taxon>
        <taxon>Embryophyta</taxon>
        <taxon>Tracheophyta</taxon>
        <taxon>Spermatophyta</taxon>
        <taxon>Magnoliopsida</taxon>
        <taxon>eudicotyledons</taxon>
        <taxon>Gunneridae</taxon>
        <taxon>Pentapetalae</taxon>
        <taxon>rosids</taxon>
        <taxon>fabids</taxon>
        <taxon>Fabales</taxon>
        <taxon>Fabaceae</taxon>
        <taxon>Papilionoideae</taxon>
        <taxon>50 kb inversion clade</taxon>
        <taxon>NPAAA clade</taxon>
        <taxon>Hologalegina</taxon>
        <taxon>IRL clade</taxon>
        <taxon>Trifolieae</taxon>
        <taxon>Medicago</taxon>
    </lineage>
</organism>
<dbReference type="EnsemblPlants" id="KEH36966">
    <property type="protein sequence ID" value="KEH36966"/>
    <property type="gene ID" value="MTR_2g026435"/>
</dbReference>
<gene>
    <name evidence="1" type="ordered locus">MTR_2g026435</name>
</gene>
<keyword evidence="3" id="KW-1185">Reference proteome</keyword>
<reference evidence="1 3" key="2">
    <citation type="journal article" date="2014" name="BMC Genomics">
        <title>An improved genome release (version Mt4.0) for the model legume Medicago truncatula.</title>
        <authorList>
            <person name="Tang H."/>
            <person name="Krishnakumar V."/>
            <person name="Bidwell S."/>
            <person name="Rosen B."/>
            <person name="Chan A."/>
            <person name="Zhou S."/>
            <person name="Gentzbittel L."/>
            <person name="Childs K.L."/>
            <person name="Yandell M."/>
            <person name="Gundlach H."/>
            <person name="Mayer K.F."/>
            <person name="Schwartz D.C."/>
            <person name="Town C.D."/>
        </authorList>
    </citation>
    <scope>GENOME REANNOTATION</scope>
    <source>
        <strain evidence="1">A17</strain>
        <strain evidence="2 3">cv. Jemalong A17</strain>
    </source>
</reference>
<name>A0A072V5Q1_MEDTR</name>
<accession>A0A072V5Q1</accession>
<reference evidence="2" key="3">
    <citation type="submission" date="2015-04" db="UniProtKB">
        <authorList>
            <consortium name="EnsemblPlants"/>
        </authorList>
    </citation>
    <scope>IDENTIFICATION</scope>
    <source>
        <strain evidence="2">cv. Jemalong A17</strain>
    </source>
</reference>